<organism evidence="2 3">
    <name type="scientific">Mycolicibacterium cosmeticum</name>
    <dbReference type="NCBI Taxonomy" id="258533"/>
    <lineage>
        <taxon>Bacteria</taxon>
        <taxon>Bacillati</taxon>
        <taxon>Actinomycetota</taxon>
        <taxon>Actinomycetes</taxon>
        <taxon>Mycobacteriales</taxon>
        <taxon>Mycobacteriaceae</taxon>
        <taxon>Mycolicibacterium</taxon>
    </lineage>
</organism>
<proteinExistence type="predicted"/>
<gene>
    <name evidence="2" type="ORF">BN977_04813</name>
</gene>
<comment type="caution">
    <text evidence="2">The sequence shown here is derived from an EMBL/GenBank/DDBJ whole genome shotgun (WGS) entry which is preliminary data.</text>
</comment>
<accession>W9AWT4</accession>
<sequence>MTQPLSTASPKFRDPVAAERAGTYAEDISSDEQNQE</sequence>
<name>W9AWT4_MYCCO</name>
<dbReference type="AlphaFoldDB" id="W9AWT4"/>
<evidence type="ECO:0000256" key="1">
    <source>
        <dbReference type="SAM" id="MobiDB-lite"/>
    </source>
</evidence>
<evidence type="ECO:0000313" key="2">
    <source>
        <dbReference type="EMBL" id="CDO09983.1"/>
    </source>
</evidence>
<feature type="region of interest" description="Disordered" evidence="1">
    <location>
        <begin position="1"/>
        <end position="36"/>
    </location>
</feature>
<keyword evidence="3" id="KW-1185">Reference proteome</keyword>
<dbReference type="EMBL" id="CCBB010000003">
    <property type="protein sequence ID" value="CDO09983.1"/>
    <property type="molecule type" value="Genomic_DNA"/>
</dbReference>
<dbReference type="Proteomes" id="UP000028870">
    <property type="component" value="Unassembled WGS sequence"/>
</dbReference>
<protein>
    <submittedName>
        <fullName evidence="2">Uncharacterized protein</fullName>
    </submittedName>
</protein>
<evidence type="ECO:0000313" key="3">
    <source>
        <dbReference type="Proteomes" id="UP000028870"/>
    </source>
</evidence>
<reference evidence="2" key="1">
    <citation type="submission" date="2014-03" db="EMBL/GenBank/DDBJ databases">
        <title>Draft Genome Sequence of Mycobacterium cosmeticum DSM 44829.</title>
        <authorList>
            <person name="Croce O."/>
            <person name="Robert C."/>
            <person name="Raoult D."/>
            <person name="Drancourt M."/>
        </authorList>
    </citation>
    <scope>NUCLEOTIDE SEQUENCE [LARGE SCALE GENOMIC DNA]</scope>
    <source>
        <strain evidence="2">DSM 44829</strain>
    </source>
</reference>
<reference evidence="2" key="2">
    <citation type="submission" date="2014-03" db="EMBL/GenBank/DDBJ databases">
        <authorList>
            <person name="Urmite Genomes"/>
        </authorList>
    </citation>
    <scope>NUCLEOTIDE SEQUENCE</scope>
    <source>
        <strain evidence="2">DSM 44829</strain>
    </source>
</reference>